<evidence type="ECO:0000256" key="2">
    <source>
        <dbReference type="SAM" id="MobiDB-lite"/>
    </source>
</evidence>
<evidence type="ECO:0000313" key="4">
    <source>
        <dbReference type="Proteomes" id="UP001458880"/>
    </source>
</evidence>
<dbReference type="EMBL" id="JASPKY010000201">
    <property type="protein sequence ID" value="KAK9721249.1"/>
    <property type="molecule type" value="Genomic_DNA"/>
</dbReference>
<accession>A0AAW1KMS4</accession>
<name>A0AAW1KMS4_POPJA</name>
<comment type="caution">
    <text evidence="3">The sequence shown here is derived from an EMBL/GenBank/DDBJ whole genome shotgun (WGS) entry which is preliminary data.</text>
</comment>
<evidence type="ECO:0000313" key="3">
    <source>
        <dbReference type="EMBL" id="KAK9721249.1"/>
    </source>
</evidence>
<keyword evidence="4" id="KW-1185">Reference proteome</keyword>
<keyword evidence="1" id="KW-0175">Coiled coil</keyword>
<evidence type="ECO:0000256" key="1">
    <source>
        <dbReference type="SAM" id="Coils"/>
    </source>
</evidence>
<organism evidence="3 4">
    <name type="scientific">Popillia japonica</name>
    <name type="common">Japanese beetle</name>
    <dbReference type="NCBI Taxonomy" id="7064"/>
    <lineage>
        <taxon>Eukaryota</taxon>
        <taxon>Metazoa</taxon>
        <taxon>Ecdysozoa</taxon>
        <taxon>Arthropoda</taxon>
        <taxon>Hexapoda</taxon>
        <taxon>Insecta</taxon>
        <taxon>Pterygota</taxon>
        <taxon>Neoptera</taxon>
        <taxon>Endopterygota</taxon>
        <taxon>Coleoptera</taxon>
        <taxon>Polyphaga</taxon>
        <taxon>Scarabaeiformia</taxon>
        <taxon>Scarabaeidae</taxon>
        <taxon>Rutelinae</taxon>
        <taxon>Popillia</taxon>
    </lineage>
</organism>
<sequence>MESSDGYSTDEKKRKAEEEARTVFGTSTKTQRSPKLERKDGDKLDQILKLMTEMKSDQKLIKEEIHCIRTEQEDFKNEIKRLTGENEELREENEVIRKENREIKEELKEQRRLMNIYEKDRKKSNLVLTGMTMGTEDPRELEEVIENIIEE</sequence>
<feature type="coiled-coil region" evidence="1">
    <location>
        <begin position="72"/>
        <end position="120"/>
    </location>
</feature>
<dbReference type="AlphaFoldDB" id="A0AAW1KMS4"/>
<dbReference type="Proteomes" id="UP001458880">
    <property type="component" value="Unassembled WGS sequence"/>
</dbReference>
<feature type="compositionally biased region" description="Basic and acidic residues" evidence="2">
    <location>
        <begin position="9"/>
        <end position="21"/>
    </location>
</feature>
<proteinExistence type="predicted"/>
<feature type="compositionally biased region" description="Polar residues" evidence="2">
    <location>
        <begin position="24"/>
        <end position="33"/>
    </location>
</feature>
<protein>
    <submittedName>
        <fullName evidence="3">Uncharacterized protein</fullName>
    </submittedName>
</protein>
<gene>
    <name evidence="3" type="ORF">QE152_g21649</name>
</gene>
<feature type="region of interest" description="Disordered" evidence="2">
    <location>
        <begin position="1"/>
        <end position="42"/>
    </location>
</feature>
<reference evidence="3 4" key="1">
    <citation type="journal article" date="2024" name="BMC Genomics">
        <title>De novo assembly and annotation of Popillia japonica's genome with initial clues to its potential as an invasive pest.</title>
        <authorList>
            <person name="Cucini C."/>
            <person name="Boschi S."/>
            <person name="Funari R."/>
            <person name="Cardaioli E."/>
            <person name="Iannotti N."/>
            <person name="Marturano G."/>
            <person name="Paoli F."/>
            <person name="Bruttini M."/>
            <person name="Carapelli A."/>
            <person name="Frati F."/>
            <person name="Nardi F."/>
        </authorList>
    </citation>
    <scope>NUCLEOTIDE SEQUENCE [LARGE SCALE GENOMIC DNA]</scope>
    <source>
        <strain evidence="3">DMR45628</strain>
    </source>
</reference>